<dbReference type="Pfam" id="PF02355">
    <property type="entry name" value="SecD_SecF_C"/>
    <property type="match status" value="1"/>
</dbReference>
<comment type="subcellular location">
    <subcellularLocation>
        <location evidence="1">Cell membrane</location>
        <topology evidence="1">Multi-pass membrane protein</topology>
    </subcellularLocation>
</comment>
<dbReference type="PRINTS" id="PR01755">
    <property type="entry name" value="SECFTRNLCASE"/>
</dbReference>
<dbReference type="InterPro" id="IPR022646">
    <property type="entry name" value="SecD/SecF_CS"/>
</dbReference>
<evidence type="ECO:0000256" key="9">
    <source>
        <dbReference type="ARBA" id="ARBA00023136"/>
    </source>
</evidence>
<dbReference type="HAMAP" id="MF_01464_B">
    <property type="entry name" value="SecF_B"/>
    <property type="match status" value="1"/>
</dbReference>
<dbReference type="Pfam" id="PF07549">
    <property type="entry name" value="Sec_GG"/>
    <property type="match status" value="1"/>
</dbReference>
<dbReference type="GO" id="GO:0006886">
    <property type="term" value="P:intracellular protein transport"/>
    <property type="evidence" value="ECO:0007669"/>
    <property type="project" value="InterPro"/>
</dbReference>
<feature type="transmembrane region" description="Helical" evidence="10">
    <location>
        <begin position="243"/>
        <end position="261"/>
    </location>
</feature>
<reference evidence="12" key="1">
    <citation type="submission" date="2018-06" db="EMBL/GenBank/DDBJ databases">
        <authorList>
            <person name="Zhirakovskaya E."/>
        </authorList>
    </citation>
    <scope>NUCLEOTIDE SEQUENCE</scope>
</reference>
<evidence type="ECO:0000256" key="8">
    <source>
        <dbReference type="ARBA" id="ARBA00023010"/>
    </source>
</evidence>
<dbReference type="FunFam" id="1.20.1640.10:FF:000024">
    <property type="entry name" value="Multifunctional fusion protein"/>
    <property type="match status" value="1"/>
</dbReference>
<proteinExistence type="inferred from homology"/>
<keyword evidence="6" id="KW-0653">Protein transport</keyword>
<evidence type="ECO:0000256" key="2">
    <source>
        <dbReference type="ARBA" id="ARBA00015792"/>
    </source>
</evidence>
<evidence type="ECO:0000256" key="4">
    <source>
        <dbReference type="ARBA" id="ARBA00022475"/>
    </source>
</evidence>
<feature type="domain" description="Protein export membrane protein SecD/SecF C-terminal" evidence="11">
    <location>
        <begin position="114"/>
        <end position="294"/>
    </location>
</feature>
<feature type="transmembrane region" description="Helical" evidence="10">
    <location>
        <begin position="164"/>
        <end position="185"/>
    </location>
</feature>
<dbReference type="InterPro" id="IPR005665">
    <property type="entry name" value="SecF_bac"/>
</dbReference>
<dbReference type="PANTHER" id="PTHR30081">
    <property type="entry name" value="PROTEIN-EXPORT MEMBRANE PROTEIN SEC"/>
    <property type="match status" value="1"/>
</dbReference>
<dbReference type="NCBIfam" id="TIGR00916">
    <property type="entry name" value="2A0604s01"/>
    <property type="match status" value="1"/>
</dbReference>
<evidence type="ECO:0000256" key="5">
    <source>
        <dbReference type="ARBA" id="ARBA00022692"/>
    </source>
</evidence>
<evidence type="ECO:0000256" key="7">
    <source>
        <dbReference type="ARBA" id="ARBA00022989"/>
    </source>
</evidence>
<dbReference type="PANTHER" id="PTHR30081:SF8">
    <property type="entry name" value="PROTEIN TRANSLOCASE SUBUNIT SECF"/>
    <property type="match status" value="1"/>
</dbReference>
<keyword evidence="4" id="KW-1003">Cell membrane</keyword>
<evidence type="ECO:0000259" key="11">
    <source>
        <dbReference type="Pfam" id="PF02355"/>
    </source>
</evidence>
<dbReference type="SUPFAM" id="SSF82866">
    <property type="entry name" value="Multidrug efflux transporter AcrB transmembrane domain"/>
    <property type="match status" value="1"/>
</dbReference>
<dbReference type="AlphaFoldDB" id="A0A3B1CPX8"/>
<evidence type="ECO:0000256" key="10">
    <source>
        <dbReference type="SAM" id="Phobius"/>
    </source>
</evidence>
<feature type="transmembrane region" description="Helical" evidence="10">
    <location>
        <begin position="20"/>
        <end position="39"/>
    </location>
</feature>
<keyword evidence="3" id="KW-0813">Transport</keyword>
<dbReference type="GO" id="GO:0015450">
    <property type="term" value="F:protein-transporting ATPase activity"/>
    <property type="evidence" value="ECO:0007669"/>
    <property type="project" value="InterPro"/>
</dbReference>
<evidence type="ECO:0000256" key="3">
    <source>
        <dbReference type="ARBA" id="ARBA00022448"/>
    </source>
</evidence>
<organism evidence="12">
    <name type="scientific">hydrothermal vent metagenome</name>
    <dbReference type="NCBI Taxonomy" id="652676"/>
    <lineage>
        <taxon>unclassified sequences</taxon>
        <taxon>metagenomes</taxon>
        <taxon>ecological metagenomes</taxon>
    </lineage>
</organism>
<dbReference type="InterPro" id="IPR048634">
    <property type="entry name" value="SecD_SecF_C"/>
</dbReference>
<gene>
    <name evidence="12" type="ORF">MNBD_NITROSPINAE01-594</name>
</gene>
<dbReference type="InterPro" id="IPR055344">
    <property type="entry name" value="SecD_SecF_C_bact"/>
</dbReference>
<name>A0A3B1CPX8_9ZZZZ</name>
<feature type="transmembrane region" description="Helical" evidence="10">
    <location>
        <begin position="191"/>
        <end position="212"/>
    </location>
</feature>
<feature type="transmembrane region" description="Helical" evidence="10">
    <location>
        <begin position="267"/>
        <end position="293"/>
    </location>
</feature>
<evidence type="ECO:0000256" key="6">
    <source>
        <dbReference type="ARBA" id="ARBA00022927"/>
    </source>
</evidence>
<keyword evidence="7 10" id="KW-1133">Transmembrane helix</keyword>
<dbReference type="EMBL" id="UOGC01000114">
    <property type="protein sequence ID" value="VAX21005.1"/>
    <property type="molecule type" value="Genomic_DNA"/>
</dbReference>
<dbReference type="InterPro" id="IPR022813">
    <property type="entry name" value="SecD/SecF_arch_bac"/>
</dbReference>
<dbReference type="InterPro" id="IPR022645">
    <property type="entry name" value="SecD/SecF_bac"/>
</dbReference>
<sequence length="315" mass="34239">MRLIKNDTKIDFLGKRNIAFALSAILILGSVISLVAHGGPNYGIDFKGGEIIQLKFVKEEPVANIRKIISKLNIGDFNIQEFGSKQDFLVRVSQAPEAGAGKTRSQAVQAGLHEAYGENFTVERVEMVGPKVGGDLRKKAFLALFYSLTGILLYITLRFELRFGVAAIVALAHDTILTIGAFSVFDKEITLSAVAAILTVIGYSLNDTIVVFDRIRENFKLKRGIAMAEVMNISINQTLSRTLLTSCTTLFVVMSIFFIGGEVIHDFAFALLVGVGVGTYSSIFVASPILLLWSDKKGLSATAGKRKKKAKKANA</sequence>
<keyword evidence="5 10" id="KW-0812">Transmembrane</keyword>
<dbReference type="NCBIfam" id="TIGR00966">
    <property type="entry name" value="transloc_SecF"/>
    <property type="match status" value="1"/>
</dbReference>
<protein>
    <recommendedName>
        <fullName evidence="2">Protein translocase subunit SecF</fullName>
    </recommendedName>
</protein>
<keyword evidence="8" id="KW-0811">Translocation</keyword>
<evidence type="ECO:0000313" key="12">
    <source>
        <dbReference type="EMBL" id="VAX21005.1"/>
    </source>
</evidence>
<evidence type="ECO:0000256" key="1">
    <source>
        <dbReference type="ARBA" id="ARBA00004651"/>
    </source>
</evidence>
<accession>A0A3B1CPX8</accession>
<feature type="transmembrane region" description="Helical" evidence="10">
    <location>
        <begin position="140"/>
        <end position="157"/>
    </location>
</feature>
<dbReference type="GO" id="GO:0005886">
    <property type="term" value="C:plasma membrane"/>
    <property type="evidence" value="ECO:0007669"/>
    <property type="project" value="UniProtKB-SubCell"/>
</dbReference>
<dbReference type="Gene3D" id="1.20.1640.10">
    <property type="entry name" value="Multidrug efflux transporter AcrB transmembrane domain"/>
    <property type="match status" value="1"/>
</dbReference>
<keyword evidence="9 10" id="KW-0472">Membrane</keyword>